<gene>
    <name evidence="1" type="ORF">ACFO26_05020</name>
</gene>
<evidence type="ECO:0000313" key="1">
    <source>
        <dbReference type="EMBL" id="MFC4652264.1"/>
    </source>
</evidence>
<dbReference type="RefSeq" id="WP_213535182.1">
    <property type="nucleotide sequence ID" value="NZ_BOVQ01000004.1"/>
</dbReference>
<protein>
    <submittedName>
        <fullName evidence="1">Uncharacterized protein</fullName>
    </submittedName>
</protein>
<dbReference type="Proteomes" id="UP001595987">
    <property type="component" value="Unassembled WGS sequence"/>
</dbReference>
<sequence>MQKYFVYDVNMMSLNSILPFTEDDVADEVQKAHAEFGDTVIYLQSKELFKTLKVGKKKERGAEAEIILSPVLQQYIETFRLEFPKAIVWVYDEGITKAGPKGPMSVWGNQS</sequence>
<dbReference type="EMBL" id="JBHSGD010000005">
    <property type="protein sequence ID" value="MFC4652264.1"/>
    <property type="molecule type" value="Genomic_DNA"/>
</dbReference>
<proteinExistence type="predicted"/>
<keyword evidence="2" id="KW-1185">Reference proteome</keyword>
<accession>A0ABV9JG21</accession>
<organism evidence="1 2">
    <name type="scientific">Lactococcus nasutitermitis</name>
    <dbReference type="NCBI Taxonomy" id="1652957"/>
    <lineage>
        <taxon>Bacteria</taxon>
        <taxon>Bacillati</taxon>
        <taxon>Bacillota</taxon>
        <taxon>Bacilli</taxon>
        <taxon>Lactobacillales</taxon>
        <taxon>Streptococcaceae</taxon>
        <taxon>Lactococcus</taxon>
    </lineage>
</organism>
<comment type="caution">
    <text evidence="1">The sequence shown here is derived from an EMBL/GenBank/DDBJ whole genome shotgun (WGS) entry which is preliminary data.</text>
</comment>
<evidence type="ECO:0000313" key="2">
    <source>
        <dbReference type="Proteomes" id="UP001595987"/>
    </source>
</evidence>
<reference evidence="2" key="1">
    <citation type="journal article" date="2019" name="Int. J. Syst. Evol. Microbiol.">
        <title>The Global Catalogue of Microorganisms (GCM) 10K type strain sequencing project: providing services to taxonomists for standard genome sequencing and annotation.</title>
        <authorList>
            <consortium name="The Broad Institute Genomics Platform"/>
            <consortium name="The Broad Institute Genome Sequencing Center for Infectious Disease"/>
            <person name="Wu L."/>
            <person name="Ma J."/>
        </authorList>
    </citation>
    <scope>NUCLEOTIDE SEQUENCE [LARGE SCALE GENOMIC DNA]</scope>
    <source>
        <strain evidence="2">CCUG 63287</strain>
    </source>
</reference>
<name>A0ABV9JG21_9LACT</name>